<accession>A0A327ZJY0</accession>
<reference evidence="1 2" key="1">
    <citation type="submission" date="2018-06" db="EMBL/GenBank/DDBJ databases">
        <title>Genomic Encyclopedia of Type Strains, Phase III (KMG-III): the genomes of soil and plant-associated and newly described type strains.</title>
        <authorList>
            <person name="Whitman W."/>
        </authorList>
    </citation>
    <scope>NUCLEOTIDE SEQUENCE [LARGE SCALE GENOMIC DNA]</scope>
    <source>
        <strain evidence="1 2">CGMCC 4.7090</strain>
    </source>
</reference>
<protein>
    <submittedName>
        <fullName evidence="1">Uncharacterized protein</fullName>
    </submittedName>
</protein>
<dbReference type="Proteomes" id="UP000249341">
    <property type="component" value="Unassembled WGS sequence"/>
</dbReference>
<keyword evidence="2" id="KW-1185">Reference proteome</keyword>
<comment type="caution">
    <text evidence="1">The sequence shown here is derived from an EMBL/GenBank/DDBJ whole genome shotgun (WGS) entry which is preliminary data.</text>
</comment>
<name>A0A327ZJY0_9ACTN</name>
<evidence type="ECO:0000313" key="2">
    <source>
        <dbReference type="Proteomes" id="UP000249341"/>
    </source>
</evidence>
<dbReference type="EMBL" id="QLMJ01000001">
    <property type="protein sequence ID" value="RAK42953.1"/>
    <property type="molecule type" value="Genomic_DNA"/>
</dbReference>
<proteinExistence type="predicted"/>
<gene>
    <name evidence="1" type="ORF">B0I29_10183</name>
</gene>
<evidence type="ECO:0000313" key="1">
    <source>
        <dbReference type="EMBL" id="RAK42953.1"/>
    </source>
</evidence>
<dbReference type="AlphaFoldDB" id="A0A327ZJY0"/>
<sequence length="201" mass="21687">MDFHHFAFGATDRRTGRPVSLTLPLFDVNAMVSADDDAMTTSITQRTDTAERLVDALVPPATKRARPSTPLAVPALPATRLPVGSSPSSLHLTIGRPDLSGRVSIRHLLRVMHWSPGDRVDQTVLDDAVIITRRPTGRSVINDRGDLTIPATARALAHLDASNQVVLVAAPDEHSLIIHAESTITALIAQHYARQAIDHDG</sequence>
<organism evidence="1 2">
    <name type="scientific">Actinoplanes lutulentus</name>
    <dbReference type="NCBI Taxonomy" id="1287878"/>
    <lineage>
        <taxon>Bacteria</taxon>
        <taxon>Bacillati</taxon>
        <taxon>Actinomycetota</taxon>
        <taxon>Actinomycetes</taxon>
        <taxon>Micromonosporales</taxon>
        <taxon>Micromonosporaceae</taxon>
        <taxon>Actinoplanes</taxon>
    </lineage>
</organism>